<protein>
    <submittedName>
        <fullName evidence="7">L-fucose permease</fullName>
    </submittedName>
</protein>
<dbReference type="CDD" id="cd17394">
    <property type="entry name" value="MFS_FucP_like"/>
    <property type="match status" value="1"/>
</dbReference>
<name>W7Y2Z3_9BACT</name>
<comment type="caution">
    <text evidence="7">The sequence shown here is derived from an EMBL/GenBank/DDBJ whole genome shotgun (WGS) entry which is preliminary data.</text>
</comment>
<comment type="subcellular location">
    <subcellularLocation>
        <location evidence="1">Cell inner membrane</location>
        <topology evidence="1">Multi-pass membrane protein</topology>
    </subcellularLocation>
</comment>
<accession>W7Y2Z3</accession>
<dbReference type="InterPro" id="IPR050375">
    <property type="entry name" value="MFS_TsgA-like"/>
</dbReference>
<keyword evidence="8" id="KW-1185">Reference proteome</keyword>
<feature type="transmembrane region" description="Helical" evidence="6">
    <location>
        <begin position="13"/>
        <end position="31"/>
    </location>
</feature>
<feature type="transmembrane region" description="Helical" evidence="6">
    <location>
        <begin position="206"/>
        <end position="228"/>
    </location>
</feature>
<dbReference type="GO" id="GO:0005886">
    <property type="term" value="C:plasma membrane"/>
    <property type="evidence" value="ECO:0007669"/>
    <property type="project" value="UniProtKB-SubCell"/>
</dbReference>
<keyword evidence="2" id="KW-1003">Cell membrane</keyword>
<reference evidence="7 8" key="1">
    <citation type="journal article" date="2014" name="Genome Announc.">
        <title>Draft Genome Sequence of Cytophaga fermentans JCM 21142T, a Facultative Anaerobe Isolated from Marine Mud.</title>
        <authorList>
            <person name="Starns D."/>
            <person name="Oshima K."/>
            <person name="Suda W."/>
            <person name="Iino T."/>
            <person name="Yuki M."/>
            <person name="Inoue J."/>
            <person name="Kitamura K."/>
            <person name="Iida T."/>
            <person name="Darby A."/>
            <person name="Hattori M."/>
            <person name="Ohkuma M."/>
        </authorList>
    </citation>
    <scope>NUCLEOTIDE SEQUENCE [LARGE SCALE GENOMIC DNA]</scope>
    <source>
        <strain evidence="7 8">JCM 21142</strain>
    </source>
</reference>
<feature type="transmembrane region" description="Helical" evidence="6">
    <location>
        <begin position="299"/>
        <end position="318"/>
    </location>
</feature>
<keyword evidence="5 6" id="KW-0472">Membrane</keyword>
<evidence type="ECO:0000256" key="4">
    <source>
        <dbReference type="ARBA" id="ARBA00022989"/>
    </source>
</evidence>
<dbReference type="InterPro" id="IPR036259">
    <property type="entry name" value="MFS_trans_sf"/>
</dbReference>
<feature type="transmembrane region" description="Helical" evidence="6">
    <location>
        <begin position="164"/>
        <end position="185"/>
    </location>
</feature>
<evidence type="ECO:0000313" key="8">
    <source>
        <dbReference type="Proteomes" id="UP000019402"/>
    </source>
</evidence>
<dbReference type="PANTHER" id="PTHR43702:SF11">
    <property type="entry name" value="L-FUCOSE-PROTON SYMPORTER"/>
    <property type="match status" value="1"/>
</dbReference>
<feature type="transmembrane region" description="Helical" evidence="6">
    <location>
        <begin position="361"/>
        <end position="379"/>
    </location>
</feature>
<evidence type="ECO:0000256" key="1">
    <source>
        <dbReference type="ARBA" id="ARBA00004429"/>
    </source>
</evidence>
<feature type="transmembrane region" description="Helical" evidence="6">
    <location>
        <begin position="248"/>
        <end position="267"/>
    </location>
</feature>
<evidence type="ECO:0000313" key="7">
    <source>
        <dbReference type="EMBL" id="GAF01953.1"/>
    </source>
</evidence>
<dbReference type="Proteomes" id="UP000019402">
    <property type="component" value="Unassembled WGS sequence"/>
</dbReference>
<keyword evidence="3 6" id="KW-0812">Transmembrane</keyword>
<feature type="transmembrane region" description="Helical" evidence="6">
    <location>
        <begin position="100"/>
        <end position="123"/>
    </location>
</feature>
<dbReference type="InterPro" id="IPR011701">
    <property type="entry name" value="MFS"/>
</dbReference>
<sequence>MELTNTKATLIQFAFYGGYTTMAIPAALFAQKYSYKKGVLLGLSLYATGALLFYPAAQLQMFGFFVGSLYILTFGLAFLETTCNPFILSLGAKETATRRLNLAQSFNPMGSFLGMIVAARFVLANLNADKHFDKANNKIEFSTLNEATKAMDRLHDLAVIRDPYVALGLVVLAMLVVIAVVKMPDTAHHEQIHPLQSMKRLMKNKVYRTGVIAQIAYVAAQIMCWTFIIQYAENLGLSKEAGQYHNMVAMGMFILSRLVSTFILKYVNASKLLMWFAIGGITTTAGAILIVGLPGLYCLVATSIFMSLMFPTIYGIALGNVGQDTTLGSAGLVMAIVGGAIMPMLQAMIMDLKTVGPLPAVNASFILPLLCFVVIALYGKYSYTILNK</sequence>
<dbReference type="EMBL" id="BAMD01000004">
    <property type="protein sequence ID" value="GAF01953.1"/>
    <property type="molecule type" value="Genomic_DNA"/>
</dbReference>
<dbReference type="Pfam" id="PF07690">
    <property type="entry name" value="MFS_1"/>
    <property type="match status" value="1"/>
</dbReference>
<dbReference type="Gene3D" id="1.20.1250.20">
    <property type="entry name" value="MFS general substrate transporter like domains"/>
    <property type="match status" value="2"/>
</dbReference>
<gene>
    <name evidence="7" type="ORF">JCM21142_1576</name>
</gene>
<dbReference type="NCBIfam" id="TIGR00885">
    <property type="entry name" value="fucP"/>
    <property type="match status" value="1"/>
</dbReference>
<dbReference type="eggNOG" id="COG0738">
    <property type="taxonomic scope" value="Bacteria"/>
</dbReference>
<feature type="transmembrane region" description="Helical" evidence="6">
    <location>
        <begin position="272"/>
        <end position="293"/>
    </location>
</feature>
<feature type="transmembrane region" description="Helical" evidence="6">
    <location>
        <begin position="38"/>
        <end position="56"/>
    </location>
</feature>
<evidence type="ECO:0000256" key="2">
    <source>
        <dbReference type="ARBA" id="ARBA00022475"/>
    </source>
</evidence>
<dbReference type="SUPFAM" id="SSF103473">
    <property type="entry name" value="MFS general substrate transporter"/>
    <property type="match status" value="1"/>
</dbReference>
<dbReference type="GO" id="GO:0015535">
    <property type="term" value="F:fucose:proton symporter activity"/>
    <property type="evidence" value="ECO:0007669"/>
    <property type="project" value="InterPro"/>
</dbReference>
<keyword evidence="4 6" id="KW-1133">Transmembrane helix</keyword>
<feature type="transmembrane region" description="Helical" evidence="6">
    <location>
        <begin position="330"/>
        <end position="349"/>
    </location>
</feature>
<dbReference type="STRING" id="869213.GCA_000517085_01522"/>
<organism evidence="7 8">
    <name type="scientific">Saccharicrinis fermentans DSM 9555 = JCM 21142</name>
    <dbReference type="NCBI Taxonomy" id="869213"/>
    <lineage>
        <taxon>Bacteria</taxon>
        <taxon>Pseudomonadati</taxon>
        <taxon>Bacteroidota</taxon>
        <taxon>Bacteroidia</taxon>
        <taxon>Marinilabiliales</taxon>
        <taxon>Marinilabiliaceae</taxon>
        <taxon>Saccharicrinis</taxon>
    </lineage>
</organism>
<dbReference type="AlphaFoldDB" id="W7Y2Z3"/>
<dbReference type="PANTHER" id="PTHR43702">
    <property type="entry name" value="L-FUCOSE-PROTON SYMPORTER"/>
    <property type="match status" value="1"/>
</dbReference>
<proteinExistence type="predicted"/>
<dbReference type="InterPro" id="IPR005275">
    <property type="entry name" value="Lfuc_symporter_FucP"/>
</dbReference>
<evidence type="ECO:0000256" key="3">
    <source>
        <dbReference type="ARBA" id="ARBA00022692"/>
    </source>
</evidence>
<evidence type="ECO:0000256" key="5">
    <source>
        <dbReference type="ARBA" id="ARBA00023136"/>
    </source>
</evidence>
<evidence type="ECO:0000256" key="6">
    <source>
        <dbReference type="SAM" id="Phobius"/>
    </source>
</evidence>